<dbReference type="Pfam" id="PF13202">
    <property type="entry name" value="EF-hand_5"/>
    <property type="match status" value="2"/>
</dbReference>
<dbReference type="InterPro" id="IPR002048">
    <property type="entry name" value="EF_hand_dom"/>
</dbReference>
<protein>
    <submittedName>
        <fullName evidence="3">EF-hand domain-containing protein</fullName>
    </submittedName>
</protein>
<evidence type="ECO:0000259" key="2">
    <source>
        <dbReference type="PROSITE" id="PS50222"/>
    </source>
</evidence>
<dbReference type="RefSeq" id="WP_262993840.1">
    <property type="nucleotide sequence ID" value="NZ_JAOTJC010000007.1"/>
</dbReference>
<keyword evidence="4" id="KW-1185">Reference proteome</keyword>
<dbReference type="Proteomes" id="UP001209257">
    <property type="component" value="Unassembled WGS sequence"/>
</dbReference>
<name>A0ABT2VP27_9ALTE</name>
<sequence>MKIVIAGLTTVAFAAFPLLSVATPQDSITAQTTESLEAQSEVTLNKEAVEAQMQAEAEQHAVAKNEFESLDVDGDGQVTMKEAGELGVGTTFEDMDADGNGKVSRMEYVEFRQRGGVSEKDFK</sequence>
<dbReference type="PROSITE" id="PS50222">
    <property type="entry name" value="EF_HAND_2"/>
    <property type="match status" value="1"/>
</dbReference>
<evidence type="ECO:0000256" key="1">
    <source>
        <dbReference type="SAM" id="SignalP"/>
    </source>
</evidence>
<dbReference type="PROSITE" id="PS00018">
    <property type="entry name" value="EF_HAND_1"/>
    <property type="match status" value="1"/>
</dbReference>
<dbReference type="SUPFAM" id="SSF47473">
    <property type="entry name" value="EF-hand"/>
    <property type="match status" value="1"/>
</dbReference>
<reference evidence="4" key="1">
    <citation type="submission" date="2023-07" db="EMBL/GenBank/DDBJ databases">
        <title>Study on multiphase classification of strain Alteromonas salexigens isolated from the Yellow Sea.</title>
        <authorList>
            <person name="Sun L."/>
        </authorList>
    </citation>
    <scope>NUCLEOTIDE SEQUENCE [LARGE SCALE GENOMIC DNA]</scope>
    <source>
        <strain evidence="4">ASW11-19</strain>
    </source>
</reference>
<dbReference type="EMBL" id="JAOTJC010000007">
    <property type="protein sequence ID" value="MCU7554829.1"/>
    <property type="molecule type" value="Genomic_DNA"/>
</dbReference>
<evidence type="ECO:0000313" key="3">
    <source>
        <dbReference type="EMBL" id="MCU7554829.1"/>
    </source>
</evidence>
<dbReference type="Gene3D" id="1.10.238.10">
    <property type="entry name" value="EF-hand"/>
    <property type="match status" value="1"/>
</dbReference>
<organism evidence="3 4">
    <name type="scientific">Alteromonas salexigens</name>
    <dbReference type="NCBI Taxonomy" id="2982530"/>
    <lineage>
        <taxon>Bacteria</taxon>
        <taxon>Pseudomonadati</taxon>
        <taxon>Pseudomonadota</taxon>
        <taxon>Gammaproteobacteria</taxon>
        <taxon>Alteromonadales</taxon>
        <taxon>Alteromonadaceae</taxon>
        <taxon>Alteromonas/Salinimonas group</taxon>
        <taxon>Alteromonas</taxon>
    </lineage>
</organism>
<keyword evidence="1" id="KW-0732">Signal</keyword>
<evidence type="ECO:0000313" key="4">
    <source>
        <dbReference type="Proteomes" id="UP001209257"/>
    </source>
</evidence>
<proteinExistence type="predicted"/>
<dbReference type="InterPro" id="IPR018247">
    <property type="entry name" value="EF_Hand_1_Ca_BS"/>
</dbReference>
<feature type="chain" id="PRO_5046310896" evidence="1">
    <location>
        <begin position="23"/>
        <end position="123"/>
    </location>
</feature>
<dbReference type="InterPro" id="IPR011992">
    <property type="entry name" value="EF-hand-dom_pair"/>
</dbReference>
<feature type="domain" description="EF-hand" evidence="2">
    <location>
        <begin position="83"/>
        <end position="118"/>
    </location>
</feature>
<feature type="signal peptide" evidence="1">
    <location>
        <begin position="1"/>
        <end position="22"/>
    </location>
</feature>
<gene>
    <name evidence="3" type="ORF">OCL06_09475</name>
</gene>
<comment type="caution">
    <text evidence="3">The sequence shown here is derived from an EMBL/GenBank/DDBJ whole genome shotgun (WGS) entry which is preliminary data.</text>
</comment>
<accession>A0ABT2VP27</accession>